<dbReference type="InterPro" id="IPR002213">
    <property type="entry name" value="UDP_glucos_trans"/>
</dbReference>
<accession>A0A6A2X7U5</accession>
<evidence type="ECO:0000256" key="2">
    <source>
        <dbReference type="ARBA" id="ARBA00022676"/>
    </source>
</evidence>
<proteinExistence type="inferred from homology"/>
<dbReference type="Gene3D" id="3.40.50.2000">
    <property type="entry name" value="Glycogen Phosphorylase B"/>
    <property type="match status" value="2"/>
</dbReference>
<sequence length="281" mass="30835">MEIKANGSVKLEPVFDDLGADSVMEKSIDDYLGRLEAVVTLRLPQIMARLGMSKSENAASCLVYDSVLPWALDIAKQQGVYGAEFFTFSCAVSSIYYNLHQGLLKVPIVEACLSMAGLPLLRPHDFPSLVSDIKAYPTLTDLFTNQFSSFKKADWVFFNTFTSLENELGGPRRGSNGGVSNGLKRSGRNLLWVVRVSEQRKIPANFMEETSEKGLVVSWSPQLEVLSHKSVGCFMSHCGWNSTMEALSLGVPMVALPQWSDQMTNAKFIVGCTASGDQSRG</sequence>
<dbReference type="EMBL" id="VEPZ02001684">
    <property type="protein sequence ID" value="KAE8663225.1"/>
    <property type="molecule type" value="Genomic_DNA"/>
</dbReference>
<dbReference type="PROSITE" id="PS00375">
    <property type="entry name" value="UDPGT"/>
    <property type="match status" value="1"/>
</dbReference>
<dbReference type="SUPFAM" id="SSF53756">
    <property type="entry name" value="UDP-Glycosyltransferase/glycogen phosphorylase"/>
    <property type="match status" value="1"/>
</dbReference>
<dbReference type="GO" id="GO:0080043">
    <property type="term" value="F:quercetin 3-O-glucosyltransferase activity"/>
    <property type="evidence" value="ECO:0007669"/>
    <property type="project" value="TreeGrafter"/>
</dbReference>
<comment type="similarity">
    <text evidence="1 4">Belongs to the UDP-glycosyltransferase family.</text>
</comment>
<keyword evidence="6" id="KW-1185">Reference proteome</keyword>
<organism evidence="5 6">
    <name type="scientific">Hibiscus syriacus</name>
    <name type="common">Rose of Sharon</name>
    <dbReference type="NCBI Taxonomy" id="106335"/>
    <lineage>
        <taxon>Eukaryota</taxon>
        <taxon>Viridiplantae</taxon>
        <taxon>Streptophyta</taxon>
        <taxon>Embryophyta</taxon>
        <taxon>Tracheophyta</taxon>
        <taxon>Spermatophyta</taxon>
        <taxon>Magnoliopsida</taxon>
        <taxon>eudicotyledons</taxon>
        <taxon>Gunneridae</taxon>
        <taxon>Pentapetalae</taxon>
        <taxon>rosids</taxon>
        <taxon>malvids</taxon>
        <taxon>Malvales</taxon>
        <taxon>Malvaceae</taxon>
        <taxon>Malvoideae</taxon>
        <taxon>Hibiscus</taxon>
    </lineage>
</organism>
<dbReference type="GO" id="GO:0080044">
    <property type="term" value="F:quercetin 7-O-glucosyltransferase activity"/>
    <property type="evidence" value="ECO:0007669"/>
    <property type="project" value="TreeGrafter"/>
</dbReference>
<dbReference type="Proteomes" id="UP000436088">
    <property type="component" value="Unassembled WGS sequence"/>
</dbReference>
<dbReference type="InterPro" id="IPR035595">
    <property type="entry name" value="UDP_glycos_trans_CS"/>
</dbReference>
<name>A0A6A2X7U5_HIBSY</name>
<keyword evidence="3 4" id="KW-0808">Transferase</keyword>
<evidence type="ECO:0000256" key="1">
    <source>
        <dbReference type="ARBA" id="ARBA00009995"/>
    </source>
</evidence>
<dbReference type="PANTHER" id="PTHR11926:SF1560">
    <property type="entry name" value="UDP-GLYCOSYLTRANSFERASE 74E1-RELATED"/>
    <property type="match status" value="1"/>
</dbReference>
<evidence type="ECO:0000313" key="5">
    <source>
        <dbReference type="EMBL" id="KAE8663225.1"/>
    </source>
</evidence>
<keyword evidence="2 4" id="KW-0328">Glycosyltransferase</keyword>
<dbReference type="CDD" id="cd03784">
    <property type="entry name" value="GT1_Gtf-like"/>
    <property type="match status" value="1"/>
</dbReference>
<dbReference type="Pfam" id="PF00201">
    <property type="entry name" value="UDPGT"/>
    <property type="match status" value="1"/>
</dbReference>
<comment type="caution">
    <text evidence="5">The sequence shown here is derived from an EMBL/GenBank/DDBJ whole genome shotgun (WGS) entry which is preliminary data.</text>
</comment>
<dbReference type="AlphaFoldDB" id="A0A6A2X7U5"/>
<evidence type="ECO:0000256" key="3">
    <source>
        <dbReference type="ARBA" id="ARBA00022679"/>
    </source>
</evidence>
<gene>
    <name evidence="5" type="ORF">F3Y22_tig00113002pilonHSYRG00004</name>
</gene>
<reference evidence="5" key="1">
    <citation type="submission" date="2019-09" db="EMBL/GenBank/DDBJ databases">
        <title>Draft genome information of white flower Hibiscus syriacus.</title>
        <authorList>
            <person name="Kim Y.-M."/>
        </authorList>
    </citation>
    <scope>NUCLEOTIDE SEQUENCE [LARGE SCALE GENOMIC DNA]</scope>
    <source>
        <strain evidence="5">YM2019G1</strain>
    </source>
</reference>
<dbReference type="PANTHER" id="PTHR11926">
    <property type="entry name" value="GLUCOSYL/GLUCURONOSYL TRANSFERASES"/>
    <property type="match status" value="1"/>
</dbReference>
<evidence type="ECO:0000256" key="4">
    <source>
        <dbReference type="RuleBase" id="RU003718"/>
    </source>
</evidence>
<protein>
    <submittedName>
        <fullName evidence="5">UDP-glucosyltransferase 74F2</fullName>
    </submittedName>
</protein>
<evidence type="ECO:0000313" key="6">
    <source>
        <dbReference type="Proteomes" id="UP000436088"/>
    </source>
</evidence>